<gene>
    <name evidence="1" type="ORF">F4562_006914</name>
</gene>
<protein>
    <submittedName>
        <fullName evidence="1">Uncharacterized protein</fullName>
    </submittedName>
</protein>
<evidence type="ECO:0000313" key="2">
    <source>
        <dbReference type="Proteomes" id="UP000540685"/>
    </source>
</evidence>
<accession>A0A7W9MK54</accession>
<dbReference type="EMBL" id="JACHMP010000002">
    <property type="protein sequence ID" value="MBB5823765.1"/>
    <property type="molecule type" value="Genomic_DNA"/>
</dbReference>
<organism evidence="1 2">
    <name type="scientific">Streptosporangium becharense</name>
    <dbReference type="NCBI Taxonomy" id="1816182"/>
    <lineage>
        <taxon>Bacteria</taxon>
        <taxon>Bacillati</taxon>
        <taxon>Actinomycetota</taxon>
        <taxon>Actinomycetes</taxon>
        <taxon>Streptosporangiales</taxon>
        <taxon>Streptosporangiaceae</taxon>
        <taxon>Streptosporangium</taxon>
    </lineage>
</organism>
<dbReference type="AlphaFoldDB" id="A0A7W9MK54"/>
<reference evidence="1 2" key="1">
    <citation type="submission" date="2020-08" db="EMBL/GenBank/DDBJ databases">
        <title>Sequencing the genomes of 1000 actinobacteria strains.</title>
        <authorList>
            <person name="Klenk H.-P."/>
        </authorList>
    </citation>
    <scope>NUCLEOTIDE SEQUENCE [LARGE SCALE GENOMIC DNA]</scope>
    <source>
        <strain evidence="1 2">DSM 46887</strain>
    </source>
</reference>
<proteinExistence type="predicted"/>
<name>A0A7W9MK54_9ACTN</name>
<dbReference type="RefSeq" id="WP_184538074.1">
    <property type="nucleotide sequence ID" value="NZ_JACHMP010000002.1"/>
</dbReference>
<evidence type="ECO:0000313" key="1">
    <source>
        <dbReference type="EMBL" id="MBB5823765.1"/>
    </source>
</evidence>
<dbReference type="Proteomes" id="UP000540685">
    <property type="component" value="Unassembled WGS sequence"/>
</dbReference>
<comment type="caution">
    <text evidence="1">The sequence shown here is derived from an EMBL/GenBank/DDBJ whole genome shotgun (WGS) entry which is preliminary data.</text>
</comment>
<keyword evidence="2" id="KW-1185">Reference proteome</keyword>
<sequence length="153" mass="16868">MPHVLKLMDEFVNNSTTLQADDHLRFIPEPWSVYEVTFKIKYDSPTGADLKIGFTLPDSCRFDFFAHGPNVSASADTALRTGTFEWSAGGGSSATFGGLGPNASLWIRGLLFVEDTIGDFGLQWAQATATVGNSRVRYMSYMTYQYLEGNPGY</sequence>